<dbReference type="Pfam" id="PF14518">
    <property type="entry name" value="Haem_oxygenas_2"/>
    <property type="match status" value="1"/>
</dbReference>
<dbReference type="InterPro" id="IPR016084">
    <property type="entry name" value="Haem_Oase-like_multi-hlx"/>
</dbReference>
<dbReference type="PANTHER" id="PTHR40279">
    <property type="entry name" value="PQQC-LIKE PROTEIN"/>
    <property type="match status" value="1"/>
</dbReference>
<name>A0A381UHY6_9ZZZZ</name>
<proteinExistence type="predicted"/>
<organism evidence="2">
    <name type="scientific">marine metagenome</name>
    <dbReference type="NCBI Taxonomy" id="408172"/>
    <lineage>
        <taxon>unclassified sequences</taxon>
        <taxon>metagenomes</taxon>
        <taxon>ecological metagenomes</taxon>
    </lineage>
</organism>
<dbReference type="Gene3D" id="1.20.910.10">
    <property type="entry name" value="Heme oxygenase-like"/>
    <property type="match status" value="1"/>
</dbReference>
<evidence type="ECO:0008006" key="3">
    <source>
        <dbReference type="Google" id="ProtNLM"/>
    </source>
</evidence>
<dbReference type="InterPro" id="IPR039068">
    <property type="entry name" value="PqqC-like"/>
</dbReference>
<gene>
    <name evidence="2" type="ORF">METZ01_LOCUS80680</name>
</gene>
<keyword evidence="1" id="KW-0560">Oxidoreductase</keyword>
<dbReference type="SUPFAM" id="SSF48613">
    <property type="entry name" value="Heme oxygenase-like"/>
    <property type="match status" value="1"/>
</dbReference>
<sequence>MHDYINNLKKNTPIDNELYFRSLQNNTMTFDAFKESQTNFYGAVCYFSRPLFALCSRIDNYVDRLNILENIIDEHGNGNINVAHGNTYKEYLINLGVSEKTIEKSSNHISVSNFYSKIDQTVKEDNIDTAIAMFGIIEDRYTEISSFIAKTVVRKNWLDESKLSHYSTHKELDIHHAELFYKLIEQKWSNNQSMQYIKTGLNLGNELVMKLFNEILIKTSNAN</sequence>
<evidence type="ECO:0000256" key="1">
    <source>
        <dbReference type="ARBA" id="ARBA00023002"/>
    </source>
</evidence>
<dbReference type="EMBL" id="UINC01006490">
    <property type="protein sequence ID" value="SVA27826.1"/>
    <property type="molecule type" value="Genomic_DNA"/>
</dbReference>
<accession>A0A381UHY6</accession>
<protein>
    <recommendedName>
        <fullName evidence="3">Thiaminase-2/PQQC domain-containing protein</fullName>
    </recommendedName>
</protein>
<dbReference type="AlphaFoldDB" id="A0A381UHY6"/>
<reference evidence="2" key="1">
    <citation type="submission" date="2018-05" db="EMBL/GenBank/DDBJ databases">
        <authorList>
            <person name="Lanie J.A."/>
            <person name="Ng W.-L."/>
            <person name="Kazmierczak K.M."/>
            <person name="Andrzejewski T.M."/>
            <person name="Davidsen T.M."/>
            <person name="Wayne K.J."/>
            <person name="Tettelin H."/>
            <person name="Glass J.I."/>
            <person name="Rusch D."/>
            <person name="Podicherti R."/>
            <person name="Tsui H.-C.T."/>
            <person name="Winkler M.E."/>
        </authorList>
    </citation>
    <scope>NUCLEOTIDE SEQUENCE</scope>
</reference>
<dbReference type="GO" id="GO:0016491">
    <property type="term" value="F:oxidoreductase activity"/>
    <property type="evidence" value="ECO:0007669"/>
    <property type="project" value="UniProtKB-KW"/>
</dbReference>
<evidence type="ECO:0000313" key="2">
    <source>
        <dbReference type="EMBL" id="SVA27826.1"/>
    </source>
</evidence>
<dbReference type="PANTHER" id="PTHR40279:SF3">
    <property type="entry name" value="4-AMINOBENZOATE SYNTHASE"/>
    <property type="match status" value="1"/>
</dbReference>